<evidence type="ECO:0000256" key="2">
    <source>
        <dbReference type="ARBA" id="ARBA00012438"/>
    </source>
</evidence>
<keyword evidence="5" id="KW-0547">Nucleotide-binding</keyword>
<evidence type="ECO:0000256" key="12">
    <source>
        <dbReference type="SAM" id="MobiDB-lite"/>
    </source>
</evidence>
<keyword evidence="13" id="KW-1133">Transmembrane helix</keyword>
<evidence type="ECO:0000256" key="7">
    <source>
        <dbReference type="ARBA" id="ARBA00022840"/>
    </source>
</evidence>
<comment type="subunit">
    <text evidence="9">At low DSF concentrations, interacts with RpfF.</text>
</comment>
<dbReference type="GO" id="GO:0000155">
    <property type="term" value="F:phosphorelay sensor kinase activity"/>
    <property type="evidence" value="ECO:0007669"/>
    <property type="project" value="InterPro"/>
</dbReference>
<dbReference type="AlphaFoldDB" id="A0A271IZP3"/>
<dbReference type="EMBL" id="MQWD01000001">
    <property type="protein sequence ID" value="PAP76274.1"/>
    <property type="molecule type" value="Genomic_DNA"/>
</dbReference>
<dbReference type="Gene3D" id="3.30.450.20">
    <property type="entry name" value="PAS domain"/>
    <property type="match status" value="2"/>
</dbReference>
<dbReference type="SMART" id="SM00091">
    <property type="entry name" value="PAS"/>
    <property type="match status" value="2"/>
</dbReference>
<dbReference type="Gene3D" id="1.10.287.130">
    <property type="match status" value="1"/>
</dbReference>
<dbReference type="CDD" id="cd00130">
    <property type="entry name" value="PAS"/>
    <property type="match status" value="1"/>
</dbReference>
<dbReference type="PROSITE" id="PS50110">
    <property type="entry name" value="RESPONSE_REGULATORY"/>
    <property type="match status" value="2"/>
</dbReference>
<proteinExistence type="predicted"/>
<feature type="transmembrane region" description="Helical" evidence="13">
    <location>
        <begin position="79"/>
        <end position="99"/>
    </location>
</feature>
<dbReference type="PROSITE" id="PS50109">
    <property type="entry name" value="HIS_KIN"/>
    <property type="match status" value="1"/>
</dbReference>
<protein>
    <recommendedName>
        <fullName evidence="10">Sensory/regulatory protein RpfC</fullName>
        <ecNumber evidence="2">2.7.13.3</ecNumber>
    </recommendedName>
</protein>
<keyword evidence="3 11" id="KW-0597">Phosphoprotein</keyword>
<accession>A0A271IZP3</accession>
<dbReference type="CDD" id="cd16922">
    <property type="entry name" value="HATPase_EvgS-ArcB-TorS-like"/>
    <property type="match status" value="1"/>
</dbReference>
<feature type="transmembrane region" description="Helical" evidence="13">
    <location>
        <begin position="26"/>
        <end position="45"/>
    </location>
</feature>
<dbReference type="PRINTS" id="PR00344">
    <property type="entry name" value="BCTRLSENSOR"/>
</dbReference>
<keyword evidence="8" id="KW-0902">Two-component regulatory system</keyword>
<dbReference type="SMART" id="SM00387">
    <property type="entry name" value="HATPase_c"/>
    <property type="match status" value="1"/>
</dbReference>
<dbReference type="InterPro" id="IPR003661">
    <property type="entry name" value="HisK_dim/P_dom"/>
</dbReference>
<dbReference type="InterPro" id="IPR003594">
    <property type="entry name" value="HATPase_dom"/>
</dbReference>
<evidence type="ECO:0000256" key="11">
    <source>
        <dbReference type="PROSITE-ProRule" id="PRU00169"/>
    </source>
</evidence>
<dbReference type="PROSITE" id="PS50113">
    <property type="entry name" value="PAC"/>
    <property type="match status" value="2"/>
</dbReference>
<keyword evidence="13" id="KW-0472">Membrane</keyword>
<feature type="domain" description="Histidine kinase" evidence="14">
    <location>
        <begin position="459"/>
        <end position="683"/>
    </location>
</feature>
<dbReference type="FunFam" id="1.10.287.130:FF:000002">
    <property type="entry name" value="Two-component osmosensing histidine kinase"/>
    <property type="match status" value="1"/>
</dbReference>
<dbReference type="Gene3D" id="3.40.50.2300">
    <property type="match status" value="2"/>
</dbReference>
<feature type="domain" description="PAC" evidence="16">
    <location>
        <begin position="380"/>
        <end position="434"/>
    </location>
</feature>
<feature type="transmembrane region" description="Helical" evidence="13">
    <location>
        <begin position="106"/>
        <end position="128"/>
    </location>
</feature>
<dbReference type="InterPro" id="IPR005467">
    <property type="entry name" value="His_kinase_dom"/>
</dbReference>
<reference evidence="17 18" key="1">
    <citation type="submission" date="2016-11" db="EMBL/GenBank/DDBJ databases">
        <title>Study of marine rhodopsin-containing bacteria.</title>
        <authorList>
            <person name="Yoshizawa S."/>
            <person name="Kumagai Y."/>
            <person name="Kogure K."/>
        </authorList>
    </citation>
    <scope>NUCLEOTIDE SEQUENCE [LARGE SCALE GENOMIC DNA]</scope>
    <source>
        <strain evidence="17 18">SAORIC-28</strain>
    </source>
</reference>
<dbReference type="PANTHER" id="PTHR45339">
    <property type="entry name" value="HYBRID SIGNAL TRANSDUCTION HISTIDINE KINASE J"/>
    <property type="match status" value="1"/>
</dbReference>
<evidence type="ECO:0000256" key="10">
    <source>
        <dbReference type="ARBA" id="ARBA00068150"/>
    </source>
</evidence>
<dbReference type="CDD" id="cd00082">
    <property type="entry name" value="HisKA"/>
    <property type="match status" value="1"/>
</dbReference>
<evidence type="ECO:0000259" key="16">
    <source>
        <dbReference type="PROSITE" id="PS50113"/>
    </source>
</evidence>
<dbReference type="InterPro" id="IPR001789">
    <property type="entry name" value="Sig_transdc_resp-reg_receiver"/>
</dbReference>
<dbReference type="InterPro" id="IPR000700">
    <property type="entry name" value="PAS-assoc_C"/>
</dbReference>
<dbReference type="Pfam" id="PF02518">
    <property type="entry name" value="HATPase_c"/>
    <property type="match status" value="1"/>
</dbReference>
<dbReference type="InterPro" id="IPR013656">
    <property type="entry name" value="PAS_4"/>
</dbReference>
<feature type="transmembrane region" description="Helical" evidence="13">
    <location>
        <begin position="52"/>
        <end position="73"/>
    </location>
</feature>
<keyword evidence="18" id="KW-1185">Reference proteome</keyword>
<dbReference type="EC" id="2.7.13.3" evidence="2"/>
<evidence type="ECO:0000256" key="1">
    <source>
        <dbReference type="ARBA" id="ARBA00000085"/>
    </source>
</evidence>
<keyword evidence="4" id="KW-0808">Transferase</keyword>
<dbReference type="SMART" id="SM00388">
    <property type="entry name" value="HisKA"/>
    <property type="match status" value="1"/>
</dbReference>
<dbReference type="Pfam" id="PF08448">
    <property type="entry name" value="PAS_4"/>
    <property type="match status" value="2"/>
</dbReference>
<evidence type="ECO:0000256" key="5">
    <source>
        <dbReference type="ARBA" id="ARBA00022741"/>
    </source>
</evidence>
<evidence type="ECO:0000259" key="15">
    <source>
        <dbReference type="PROSITE" id="PS50110"/>
    </source>
</evidence>
<feature type="domain" description="Response regulatory" evidence="15">
    <location>
        <begin position="867"/>
        <end position="989"/>
    </location>
</feature>
<dbReference type="InterPro" id="IPR036097">
    <property type="entry name" value="HisK_dim/P_sf"/>
</dbReference>
<keyword evidence="6" id="KW-0418">Kinase</keyword>
<dbReference type="PANTHER" id="PTHR45339:SF1">
    <property type="entry name" value="HYBRID SIGNAL TRANSDUCTION HISTIDINE KINASE J"/>
    <property type="match status" value="1"/>
</dbReference>
<evidence type="ECO:0000256" key="4">
    <source>
        <dbReference type="ARBA" id="ARBA00022679"/>
    </source>
</evidence>
<comment type="catalytic activity">
    <reaction evidence="1">
        <text>ATP + protein L-histidine = ADP + protein N-phospho-L-histidine.</text>
        <dbReference type="EC" id="2.7.13.3"/>
    </reaction>
</comment>
<dbReference type="InterPro" id="IPR036890">
    <property type="entry name" value="HATPase_C_sf"/>
</dbReference>
<dbReference type="Proteomes" id="UP000216339">
    <property type="component" value="Unassembled WGS sequence"/>
</dbReference>
<dbReference type="InterPro" id="IPR000014">
    <property type="entry name" value="PAS"/>
</dbReference>
<feature type="modified residue" description="4-aspartylphosphate" evidence="11">
    <location>
        <position position="921"/>
    </location>
</feature>
<sequence>MLVGALAVPAFWLVYHAIDPDYVDPFAYRAGYGGFMLALWSLTYVSSIVRRTVWALALIASTGLVVYFTWLGALNGLDVPWTVGVLAAGSASVLAVAPYARTVRQVWAAVGLLVGALIGALVAVGAMSDGALMIGGYFVVLATLAGIGATAQVRIRRALWEGREALKSRERLLRTVIDAIPEHIYVKDREGRCLVRNRYSAEHMGFDDPAEAVGLTVFDQSEDPEVAAGYWEEEERVMETGDPVLDHEERYAYDGKTGWLETSRIPLRDENDAVVGLIGITRDVTEKKEARAAILEAKEAAEAREAEVAEQRRLLRTIVDAVPDFIYAMDREGRFTLRNKASLAPHGIDDPEAAVGMSEFDLFPEDLAQTYWTDNRRVMESGEPLINRVESTRDGGFVSTTKVPLVGPGGEITGLVGISRDVTAEKAAEAGLIEAKEAAEAAQVAAEDATRAKSEFLANMSHEIRTPMNGVIGMTSLLLDTALDSEQRDFVETIRTSGDALLTIINDILDFSKIEAGMLSLETHPFEIRTCVEEALDLVAPPAAAKGVELAYLVEDGVPRTVRGDVTRVRQVLVNLLSNAVKFTEAGSVCVRVDSAPPDPEAGTLADVRFAVEDTGIGIAPDKLEAVFESFSQADASTTRQYGGTGLGLSICRRLVEMMGGEVGVESELGVGSTFTFSIEAEVAPSEKRVFLRSEQPALQGRRVLVVDDNDVNREILSRLSTRWRMHPVAVRSGAEALAAYEASLAEGRPYDLVLLDMQMPQMDGLDVARGIVARAPGRPPVLVMLTSIHREGSLRDEARQAGVHAVLYKPTKPSQLYDALIEAFEGRPAARSVPEASTPPAPRTADAPTAWVARPAAPESSAGNLRMLLAEDNVVNQKVAVRLLGRLGYTVDVVANGAEAVAEVERRAGFGEGYDVVLMDVQMPVMDGLTATRAIRASGTVTDQPHIVALTANAMEGDREACLDAGADDYLSKPVQLDSMREAMDRAARRRSAASTARDVVRA</sequence>
<feature type="region of interest" description="Disordered" evidence="12">
    <location>
        <begin position="831"/>
        <end position="850"/>
    </location>
</feature>
<keyword evidence="13" id="KW-0812">Transmembrane</keyword>
<keyword evidence="7" id="KW-0067">ATP-binding</keyword>
<evidence type="ECO:0000256" key="6">
    <source>
        <dbReference type="ARBA" id="ARBA00022777"/>
    </source>
</evidence>
<dbReference type="SUPFAM" id="SSF55874">
    <property type="entry name" value="ATPase domain of HSP90 chaperone/DNA topoisomerase II/histidine kinase"/>
    <property type="match status" value="1"/>
</dbReference>
<evidence type="ECO:0000256" key="9">
    <source>
        <dbReference type="ARBA" id="ARBA00064003"/>
    </source>
</evidence>
<dbReference type="Pfam" id="PF00512">
    <property type="entry name" value="HisKA"/>
    <property type="match status" value="1"/>
</dbReference>
<dbReference type="CDD" id="cd17546">
    <property type="entry name" value="REC_hyHK_CKI1_RcsC-like"/>
    <property type="match status" value="2"/>
</dbReference>
<evidence type="ECO:0000259" key="14">
    <source>
        <dbReference type="PROSITE" id="PS50109"/>
    </source>
</evidence>
<dbReference type="InterPro" id="IPR004358">
    <property type="entry name" value="Sig_transdc_His_kin-like_C"/>
</dbReference>
<dbReference type="SUPFAM" id="SSF52172">
    <property type="entry name" value="CheY-like"/>
    <property type="match status" value="2"/>
</dbReference>
<feature type="modified residue" description="4-aspartylphosphate" evidence="11">
    <location>
        <position position="757"/>
    </location>
</feature>
<dbReference type="GO" id="GO:0005524">
    <property type="term" value="F:ATP binding"/>
    <property type="evidence" value="ECO:0007669"/>
    <property type="project" value="UniProtKB-KW"/>
</dbReference>
<dbReference type="InterPro" id="IPR011006">
    <property type="entry name" value="CheY-like_superfamily"/>
</dbReference>
<dbReference type="FunFam" id="3.30.565.10:FF:000010">
    <property type="entry name" value="Sensor histidine kinase RcsC"/>
    <property type="match status" value="1"/>
</dbReference>
<dbReference type="Gene3D" id="3.30.565.10">
    <property type="entry name" value="Histidine kinase-like ATPase, C-terminal domain"/>
    <property type="match status" value="1"/>
</dbReference>
<dbReference type="NCBIfam" id="TIGR00229">
    <property type="entry name" value="sensory_box"/>
    <property type="match status" value="2"/>
</dbReference>
<feature type="domain" description="PAC" evidence="16">
    <location>
        <begin position="239"/>
        <end position="296"/>
    </location>
</feature>
<name>A0A271IZP3_9BACT</name>
<feature type="domain" description="Response regulatory" evidence="15">
    <location>
        <begin position="703"/>
        <end position="825"/>
    </location>
</feature>
<dbReference type="SMART" id="SM00448">
    <property type="entry name" value="REC"/>
    <property type="match status" value="2"/>
</dbReference>
<organism evidence="17 18">
    <name type="scientific">Rubrivirga marina</name>
    <dbReference type="NCBI Taxonomy" id="1196024"/>
    <lineage>
        <taxon>Bacteria</taxon>
        <taxon>Pseudomonadati</taxon>
        <taxon>Rhodothermota</taxon>
        <taxon>Rhodothermia</taxon>
        <taxon>Rhodothermales</taxon>
        <taxon>Rubricoccaceae</taxon>
        <taxon>Rubrivirga</taxon>
    </lineage>
</organism>
<dbReference type="InterPro" id="IPR035965">
    <property type="entry name" value="PAS-like_dom_sf"/>
</dbReference>
<evidence type="ECO:0000313" key="18">
    <source>
        <dbReference type="Proteomes" id="UP000216339"/>
    </source>
</evidence>
<dbReference type="SUPFAM" id="SSF55785">
    <property type="entry name" value="PYP-like sensor domain (PAS domain)"/>
    <property type="match status" value="2"/>
</dbReference>
<evidence type="ECO:0000313" key="17">
    <source>
        <dbReference type="EMBL" id="PAP76274.1"/>
    </source>
</evidence>
<comment type="caution">
    <text evidence="17">The sequence shown here is derived from an EMBL/GenBank/DDBJ whole genome shotgun (WGS) entry which is preliminary data.</text>
</comment>
<gene>
    <name evidence="17" type="ORF">BSZ37_07355</name>
</gene>
<evidence type="ECO:0000256" key="13">
    <source>
        <dbReference type="SAM" id="Phobius"/>
    </source>
</evidence>
<evidence type="ECO:0000256" key="8">
    <source>
        <dbReference type="ARBA" id="ARBA00023012"/>
    </source>
</evidence>
<dbReference type="SUPFAM" id="SSF47384">
    <property type="entry name" value="Homodimeric domain of signal transducing histidine kinase"/>
    <property type="match status" value="1"/>
</dbReference>
<evidence type="ECO:0000256" key="3">
    <source>
        <dbReference type="ARBA" id="ARBA00022553"/>
    </source>
</evidence>
<dbReference type="Pfam" id="PF00072">
    <property type="entry name" value="Response_reg"/>
    <property type="match status" value="2"/>
</dbReference>